<gene>
    <name evidence="2" type="ORF">METZ01_LOCUS48054</name>
</gene>
<dbReference type="SUPFAM" id="SSF53335">
    <property type="entry name" value="S-adenosyl-L-methionine-dependent methyltransferases"/>
    <property type="match status" value="1"/>
</dbReference>
<dbReference type="PIRSF" id="PIRSF031679">
    <property type="entry name" value="Mtase_Alr7345_prd"/>
    <property type="match status" value="1"/>
</dbReference>
<dbReference type="Gene3D" id="3.40.50.150">
    <property type="entry name" value="Vaccinia Virus protein VP39"/>
    <property type="match status" value="1"/>
</dbReference>
<sequence>MKNNFSKLLMVCLTLSALPFNALQADEYEDLIGAAVSNPARLESNSSRDELRKPAEVIKFMGVKPGMVVLDLIATGGYYTEILAGVVGNGGRVITHEFADKGMDPDYAMAAHIRNSRHLDNVVPIYADLKDLDLKENSVDQVFFIQNFHDLYFNVYNTDPAKTLAVFRKALKPGGTLAVVDHVAEDSAPSTTGNSIHRISPVLTKRVLGEAGFVFEEESYILMNNTDDITKNVFAPDVRGRTSRFIHRYTSP</sequence>
<dbReference type="GO" id="GO:0008757">
    <property type="term" value="F:S-adenosylmethionine-dependent methyltransferase activity"/>
    <property type="evidence" value="ECO:0007669"/>
    <property type="project" value="InterPro"/>
</dbReference>
<dbReference type="AlphaFoldDB" id="A0A381RTJ5"/>
<dbReference type="EMBL" id="UINC01002304">
    <property type="protein sequence ID" value="SUZ95200.1"/>
    <property type="molecule type" value="Genomic_DNA"/>
</dbReference>
<feature type="domain" description="Methyltransferase type 11" evidence="1">
    <location>
        <begin position="102"/>
        <end position="178"/>
    </location>
</feature>
<dbReference type="InterPro" id="IPR029063">
    <property type="entry name" value="SAM-dependent_MTases_sf"/>
</dbReference>
<dbReference type="InterPro" id="IPR013216">
    <property type="entry name" value="Methyltransf_11"/>
</dbReference>
<evidence type="ECO:0000313" key="2">
    <source>
        <dbReference type="EMBL" id="SUZ95200.1"/>
    </source>
</evidence>
<organism evidence="2">
    <name type="scientific">marine metagenome</name>
    <dbReference type="NCBI Taxonomy" id="408172"/>
    <lineage>
        <taxon>unclassified sequences</taxon>
        <taxon>metagenomes</taxon>
        <taxon>ecological metagenomes</taxon>
    </lineage>
</organism>
<accession>A0A381RTJ5</accession>
<protein>
    <recommendedName>
        <fullName evidence="1">Methyltransferase type 11 domain-containing protein</fullName>
    </recommendedName>
</protein>
<reference evidence="2" key="1">
    <citation type="submission" date="2018-05" db="EMBL/GenBank/DDBJ databases">
        <authorList>
            <person name="Lanie J.A."/>
            <person name="Ng W.-L."/>
            <person name="Kazmierczak K.M."/>
            <person name="Andrzejewski T.M."/>
            <person name="Davidsen T.M."/>
            <person name="Wayne K.J."/>
            <person name="Tettelin H."/>
            <person name="Glass J.I."/>
            <person name="Rusch D."/>
            <person name="Podicherti R."/>
            <person name="Tsui H.-C.T."/>
            <person name="Winkler M.E."/>
        </authorList>
    </citation>
    <scope>NUCLEOTIDE SEQUENCE</scope>
</reference>
<dbReference type="Pfam" id="PF08241">
    <property type="entry name" value="Methyltransf_11"/>
    <property type="match status" value="1"/>
</dbReference>
<dbReference type="InterPro" id="IPR016980">
    <property type="entry name" value="S-AdoMet-dep_MeTrfase_Alr7345"/>
</dbReference>
<proteinExistence type="predicted"/>
<evidence type="ECO:0000259" key="1">
    <source>
        <dbReference type="Pfam" id="PF08241"/>
    </source>
</evidence>
<name>A0A381RTJ5_9ZZZZ</name>
<dbReference type="CDD" id="cd02440">
    <property type="entry name" value="AdoMet_MTases"/>
    <property type="match status" value="1"/>
</dbReference>